<dbReference type="AlphaFoldDB" id="A0ABD5CGE2"/>
<organism evidence="1 2">
    <name type="scientific">Paraburkholderia graminis</name>
    <dbReference type="NCBI Taxonomy" id="60548"/>
    <lineage>
        <taxon>Bacteria</taxon>
        <taxon>Pseudomonadati</taxon>
        <taxon>Pseudomonadota</taxon>
        <taxon>Betaproteobacteria</taxon>
        <taxon>Burkholderiales</taxon>
        <taxon>Burkholderiaceae</taxon>
        <taxon>Paraburkholderia</taxon>
    </lineage>
</organism>
<reference evidence="1 2" key="1">
    <citation type="submission" date="2023-08" db="EMBL/GenBank/DDBJ databases">
        <title>Genome sequencing of plant associated microbes to promote plant fitness in Sorghum bicolor and Oryza sativa.</title>
        <authorList>
            <person name="Coleman-Derr D."/>
        </authorList>
    </citation>
    <scope>NUCLEOTIDE SEQUENCE [LARGE SCALE GENOMIC DNA]</scope>
    <source>
        <strain evidence="1 2">SLBN-33</strain>
    </source>
</reference>
<evidence type="ECO:0000313" key="2">
    <source>
        <dbReference type="Proteomes" id="UP001245184"/>
    </source>
</evidence>
<dbReference type="EMBL" id="JAVIZN010000002">
    <property type="protein sequence ID" value="MDR6203956.1"/>
    <property type="molecule type" value="Genomic_DNA"/>
</dbReference>
<protein>
    <submittedName>
        <fullName evidence="1">Uncharacterized protein</fullName>
    </submittedName>
</protein>
<sequence length="84" mass="9775">MTQPLTKLPVKRESEGTERPWSLQAWQPIESLRREIDRLLEDCDRGFHSSPFRRSGFYIEPFPRRAFAWTTAPAVDKPLSRAGC</sequence>
<comment type="caution">
    <text evidence="1">The sequence shown here is derived from an EMBL/GenBank/DDBJ whole genome shotgun (WGS) entry which is preliminary data.</text>
</comment>
<proteinExistence type="predicted"/>
<accession>A0ABD5CGE2</accession>
<evidence type="ECO:0000313" key="1">
    <source>
        <dbReference type="EMBL" id="MDR6203956.1"/>
    </source>
</evidence>
<name>A0ABD5CGE2_9BURK</name>
<gene>
    <name evidence="1" type="ORF">QF025_002676</name>
</gene>
<dbReference type="Proteomes" id="UP001245184">
    <property type="component" value="Unassembled WGS sequence"/>
</dbReference>